<accession>A0A942TJ61</accession>
<sequence length="128" mass="14638">MLLRKYMSLLGIGSAQIDLILPKDTYEVGENIEGYFLIKGGTIDQQLRQIDCELIMSEQLMGIKEIIDTQSILTSKRIESDEIYKISFSFKLPDSISVSSEEISYCFKTKLTFNEGVESRDKDIIRII</sequence>
<dbReference type="PANTHER" id="PTHR40053:SF1">
    <property type="entry name" value="SPORULATION-CONTROL PROTEIN SPO0M"/>
    <property type="match status" value="1"/>
</dbReference>
<dbReference type="PANTHER" id="PTHR40053">
    <property type="entry name" value="SPORULATION-CONTROL PROTEIN SPO0M"/>
    <property type="match status" value="1"/>
</dbReference>
<dbReference type="RefSeq" id="WP_213126207.1">
    <property type="nucleotide sequence ID" value="NZ_JAGYPG010000003.1"/>
</dbReference>
<keyword evidence="2" id="KW-1185">Reference proteome</keyword>
<protein>
    <submittedName>
        <fullName evidence="1">Sporulation protein</fullName>
    </submittedName>
</protein>
<name>A0A942TJ61_9BACI</name>
<reference evidence="1 2" key="1">
    <citation type="submission" date="2021-05" db="EMBL/GenBank/DDBJ databases">
        <title>Novel Bacillus species.</title>
        <authorList>
            <person name="Liu G."/>
        </authorList>
    </citation>
    <scope>NUCLEOTIDE SEQUENCE [LARGE SCALE GENOMIC DNA]</scope>
    <source>
        <strain evidence="2">FJAT-49780</strain>
    </source>
</reference>
<evidence type="ECO:0000313" key="1">
    <source>
        <dbReference type="EMBL" id="MBS4197009.1"/>
    </source>
</evidence>
<dbReference type="Pfam" id="PF07070">
    <property type="entry name" value="Spo0M"/>
    <property type="match status" value="1"/>
</dbReference>
<dbReference type="EMBL" id="JAGYPG010000003">
    <property type="protein sequence ID" value="MBS4197009.1"/>
    <property type="molecule type" value="Genomic_DNA"/>
</dbReference>
<dbReference type="InterPro" id="IPR009776">
    <property type="entry name" value="Spore_0_M"/>
</dbReference>
<dbReference type="AlphaFoldDB" id="A0A942TJ61"/>
<organism evidence="1 2">
    <name type="scientific">Lederbergia citri</name>
    <dbReference type="NCBI Taxonomy" id="2833580"/>
    <lineage>
        <taxon>Bacteria</taxon>
        <taxon>Bacillati</taxon>
        <taxon>Bacillota</taxon>
        <taxon>Bacilli</taxon>
        <taxon>Bacillales</taxon>
        <taxon>Bacillaceae</taxon>
        <taxon>Lederbergia</taxon>
    </lineage>
</organism>
<proteinExistence type="predicted"/>
<evidence type="ECO:0000313" key="2">
    <source>
        <dbReference type="Proteomes" id="UP000681414"/>
    </source>
</evidence>
<comment type="caution">
    <text evidence="1">The sequence shown here is derived from an EMBL/GenBank/DDBJ whole genome shotgun (WGS) entry which is preliminary data.</text>
</comment>
<dbReference type="Proteomes" id="UP000681414">
    <property type="component" value="Unassembled WGS sequence"/>
</dbReference>
<gene>
    <name evidence="1" type="ORF">KHA97_18315</name>
</gene>